<dbReference type="InParanoid" id="A0A1Y1YR96"/>
<organism evidence="1 2">
    <name type="scientific">Basidiobolus meristosporus CBS 931.73</name>
    <dbReference type="NCBI Taxonomy" id="1314790"/>
    <lineage>
        <taxon>Eukaryota</taxon>
        <taxon>Fungi</taxon>
        <taxon>Fungi incertae sedis</taxon>
        <taxon>Zoopagomycota</taxon>
        <taxon>Entomophthoromycotina</taxon>
        <taxon>Basidiobolomycetes</taxon>
        <taxon>Basidiobolales</taxon>
        <taxon>Basidiobolaceae</taxon>
        <taxon>Basidiobolus</taxon>
    </lineage>
</organism>
<comment type="caution">
    <text evidence="1">The sequence shown here is derived from an EMBL/GenBank/DDBJ whole genome shotgun (WGS) entry which is preliminary data.</text>
</comment>
<proteinExistence type="predicted"/>
<protein>
    <submittedName>
        <fullName evidence="1">Uncharacterized protein</fullName>
    </submittedName>
</protein>
<dbReference type="EMBL" id="MCFE01000088">
    <property type="protein sequence ID" value="ORY00085.1"/>
    <property type="molecule type" value="Genomic_DNA"/>
</dbReference>
<evidence type="ECO:0000313" key="1">
    <source>
        <dbReference type="EMBL" id="ORY00085.1"/>
    </source>
</evidence>
<name>A0A1Y1YR96_9FUNG</name>
<evidence type="ECO:0000313" key="2">
    <source>
        <dbReference type="Proteomes" id="UP000193498"/>
    </source>
</evidence>
<sequence>MSGDDVGMRYCKESELFHKKTTMLGMMQHFCNKVDEHALVTRKHPIVWSEEGIWGSMTLDKFDKFLG</sequence>
<reference evidence="1 2" key="1">
    <citation type="submission" date="2016-07" db="EMBL/GenBank/DDBJ databases">
        <title>Pervasive Adenine N6-methylation of Active Genes in Fungi.</title>
        <authorList>
            <consortium name="DOE Joint Genome Institute"/>
            <person name="Mondo S.J."/>
            <person name="Dannebaum R.O."/>
            <person name="Kuo R.C."/>
            <person name="Labutti K."/>
            <person name="Haridas S."/>
            <person name="Kuo A."/>
            <person name="Salamov A."/>
            <person name="Ahrendt S.R."/>
            <person name="Lipzen A."/>
            <person name="Sullivan W."/>
            <person name="Andreopoulos W.B."/>
            <person name="Clum A."/>
            <person name="Lindquist E."/>
            <person name="Daum C."/>
            <person name="Ramamoorthy G.K."/>
            <person name="Gryganskyi A."/>
            <person name="Culley D."/>
            <person name="Magnuson J.K."/>
            <person name="James T.Y."/>
            <person name="O'Malley M.A."/>
            <person name="Stajich J.E."/>
            <person name="Spatafora J.W."/>
            <person name="Visel A."/>
            <person name="Grigoriev I.V."/>
        </authorList>
    </citation>
    <scope>NUCLEOTIDE SEQUENCE [LARGE SCALE GENOMIC DNA]</scope>
    <source>
        <strain evidence="1 2">CBS 931.73</strain>
    </source>
</reference>
<dbReference type="AlphaFoldDB" id="A0A1Y1YR96"/>
<keyword evidence="2" id="KW-1185">Reference proteome</keyword>
<dbReference type="Proteomes" id="UP000193498">
    <property type="component" value="Unassembled WGS sequence"/>
</dbReference>
<gene>
    <name evidence="1" type="ORF">K493DRAFT_348143</name>
</gene>
<accession>A0A1Y1YR96</accession>